<sequence>MTEANIALKLCSDSMMVHFTREFLAELKIHPWSRELGTKDKLQYTQDHTFSAIFVDADLSYSKENLLCWLRTLKNNGFLLMECIDEKNLKC</sequence>
<name>A0A1V3IWG1_9PAST</name>
<dbReference type="EMBL" id="MLHK01000016">
    <property type="protein sequence ID" value="OOF46468.1"/>
    <property type="molecule type" value="Genomic_DNA"/>
</dbReference>
<proteinExistence type="predicted"/>
<accession>A0A1V3IWG1</accession>
<dbReference type="AlphaFoldDB" id="A0A1V3IWG1"/>
<evidence type="ECO:0000313" key="2">
    <source>
        <dbReference type="Proteomes" id="UP000188728"/>
    </source>
</evidence>
<evidence type="ECO:0000313" key="1">
    <source>
        <dbReference type="EMBL" id="OOF46468.1"/>
    </source>
</evidence>
<comment type="caution">
    <text evidence="1">The sequence shown here is derived from an EMBL/GenBank/DDBJ whole genome shotgun (WGS) entry which is preliminary data.</text>
</comment>
<organism evidence="1 2">
    <name type="scientific">Rodentibacter trehalosifermentans</name>
    <dbReference type="NCBI Taxonomy" id="1908263"/>
    <lineage>
        <taxon>Bacteria</taxon>
        <taxon>Pseudomonadati</taxon>
        <taxon>Pseudomonadota</taxon>
        <taxon>Gammaproteobacteria</taxon>
        <taxon>Pasteurellales</taxon>
        <taxon>Pasteurellaceae</taxon>
        <taxon>Rodentibacter</taxon>
    </lineage>
</organism>
<dbReference type="Proteomes" id="UP000188728">
    <property type="component" value="Unassembled WGS sequence"/>
</dbReference>
<dbReference type="RefSeq" id="WP_077473665.1">
    <property type="nucleotide sequence ID" value="NZ_MLHK01000016.1"/>
</dbReference>
<reference evidence="1 2" key="1">
    <citation type="submission" date="2016-10" db="EMBL/GenBank/DDBJ databases">
        <title>Rodentibacter gen. nov. and new species.</title>
        <authorList>
            <person name="Christensen H."/>
        </authorList>
    </citation>
    <scope>NUCLEOTIDE SEQUENCE [LARGE SCALE GENOMIC DNA]</scope>
    <source>
        <strain evidence="1 2">H1983213011</strain>
    </source>
</reference>
<protein>
    <recommendedName>
        <fullName evidence="3">Methyltransferase</fullName>
    </recommendedName>
</protein>
<gene>
    <name evidence="1" type="ORF">BKK51_02280</name>
</gene>
<evidence type="ECO:0008006" key="3">
    <source>
        <dbReference type="Google" id="ProtNLM"/>
    </source>
</evidence>